<evidence type="ECO:0000256" key="1">
    <source>
        <dbReference type="SAM" id="MobiDB-lite"/>
    </source>
</evidence>
<sequence>MQAQLNARLDPNSIALDGRDIRDRLAFVASLSELILFYDEQNQIAGDWRGVVLKDPVILLAVISKTAYQSMYFRFNQITGPLARIKHWLSQQKEPQDAQALVLPPSLNNHCISQLLLLLDQLFETINSWVENLELSTVDFDLRDYILQQITGSIGKQLWQRLALQDYLSGQLSECVPKPSEARFSDFNPNWFTNKRTKNNTHVENAFDAIQGLENIYQQVYRFFVQVIQSAKPAFYDMVVQQNDFPDTSLIIVANQLLTYSQQQFNQYSQKHLDFYYKTLLKQTPASAQPDYTYLCLTLHKSVSSYEMPQGTQFTAGAYPDKSPVLFASTEQTELNHASFVRMYGVSYVPSSDAGNDMQQYLQTFADSTKLRKSQTGRVLSSDWFASNQGEQVQQGFALASDMLFLNAGNRTVTLTLTFSHDMEVTHYQNAQIAVSCAKGWVDILPKAVGSGPKPVSSLVWSAPHSKQLQLTLKFSSSFEAITTFAKPDVDFPLQMPYCKVMLPNSVNLQSQPRLLSIKLHVLVEDSELLAPSNDNGLLTNNKAMYLLGTRPQVDSHFYLSYPEAFAKPVTSLKLRVDWDNVPEDFSVYYDAYNDYIDNNKAQVGDAVVYSNNVFTVAWSVMQPSGWQDAQVALTLPDELKASQADSLHDFKDRGVSELADFSNRIEPTVGFSSEDSNASFASNSEALSTTDSTSTVPDTGGDTHGNIGTPIKQISNGLFAQHKGSSGQNINAKSSEFVFTLTSALQCANVKATDTASNKNPSIRMTLTAPTQGFGEQLYGAVVNNVSLQNAQTLIAGSGLFAILTTVVNKTAQLFGSDKGKLKPMPNAPLQLQAKRVAMSYEAEQTIQFTSPMATLRQGFALQHIGPWQNYLYFYQQAGQQLPNVDERHLQLQPVAPAVPMMQSAAQPEENIGLALYQGVSKPALSLYMQLEQVSPPCRLSIFVELAQDISGDRHTNFVDIFYWSNSGWQAVNILADETRALTRSGIIELDLAQDVALDSPIWPKPQGKEVNTAWLMLTQEKPRQVQCVYCNTQAVKIQRCAPISLPLGTAPSLAAEQVKAPALKTPAISKLVQPFASMVGRAAENTSQFEQRVSQRLKTKNRASSDWDYCLLVKQAYSGVFYVKRLTCTHAGTVRLGVVQQYTSPAQANAFVPVMPKAYQLQISDYLSSRVSAMTQVEVCNLAHETIVVSAELVVSKDTNINDLNLVLTSGVNVYLAPWIKTNQPQYCLNSGLSKAGLAAYIASFKQVEAIQQLAVSPAPISFSAALNTQNNSLNKQTSAQVDTMTPSSDNAIFVPANEHSFTFLRAGGEQNPEGDNSSAQAVSLPVNTLLEAGV</sequence>
<dbReference type="Proteomes" id="UP000179786">
    <property type="component" value="Unassembled WGS sequence"/>
</dbReference>
<dbReference type="STRING" id="1859457.BET10_15060"/>
<gene>
    <name evidence="2" type="ORF">BET10_15060</name>
</gene>
<accession>A0A1S1MPL9</accession>
<proteinExistence type="predicted"/>
<feature type="compositionally biased region" description="Polar residues" evidence="1">
    <location>
        <begin position="671"/>
        <end position="688"/>
    </location>
</feature>
<organism evidence="2 3">
    <name type="scientific">Pseudoalteromonas amylolytica</name>
    <dbReference type="NCBI Taxonomy" id="1859457"/>
    <lineage>
        <taxon>Bacteria</taxon>
        <taxon>Pseudomonadati</taxon>
        <taxon>Pseudomonadota</taxon>
        <taxon>Gammaproteobacteria</taxon>
        <taxon>Alteromonadales</taxon>
        <taxon>Pseudoalteromonadaceae</taxon>
        <taxon>Pseudoalteromonas</taxon>
    </lineage>
</organism>
<comment type="caution">
    <text evidence="2">The sequence shown here is derived from an EMBL/GenBank/DDBJ whole genome shotgun (WGS) entry which is preliminary data.</text>
</comment>
<dbReference type="EMBL" id="MKJU01000027">
    <property type="protein sequence ID" value="OHU90091.1"/>
    <property type="molecule type" value="Genomic_DNA"/>
</dbReference>
<feature type="compositionally biased region" description="Low complexity" evidence="1">
    <location>
        <begin position="689"/>
        <end position="701"/>
    </location>
</feature>
<feature type="region of interest" description="Disordered" evidence="1">
    <location>
        <begin position="671"/>
        <end position="708"/>
    </location>
</feature>
<keyword evidence="3" id="KW-1185">Reference proteome</keyword>
<dbReference type="PROSITE" id="PS00213">
    <property type="entry name" value="LIPOCALIN"/>
    <property type="match status" value="1"/>
</dbReference>
<dbReference type="InterPro" id="IPR022272">
    <property type="entry name" value="Lipocalin_CS"/>
</dbReference>
<evidence type="ECO:0000313" key="2">
    <source>
        <dbReference type="EMBL" id="OHU90091.1"/>
    </source>
</evidence>
<reference evidence="2 3" key="1">
    <citation type="submission" date="2016-09" db="EMBL/GenBank/DDBJ databases">
        <title>Pseudoalteromonas amylolytica sp. nov., isolated from the surface seawater.</title>
        <authorList>
            <person name="Wu Y.-H."/>
            <person name="Cheng H."/>
            <person name="Jin X.-B."/>
            <person name="Wang C.-S."/>
            <person name="Xu X.-W."/>
        </authorList>
    </citation>
    <scope>NUCLEOTIDE SEQUENCE [LARGE SCALE GENOMIC DNA]</scope>
    <source>
        <strain evidence="2 3">JW1</strain>
    </source>
</reference>
<name>A0A1S1MPL9_9GAMM</name>
<evidence type="ECO:0000313" key="3">
    <source>
        <dbReference type="Proteomes" id="UP000179786"/>
    </source>
</evidence>
<protein>
    <submittedName>
        <fullName evidence="2">Uncharacterized protein</fullName>
    </submittedName>
</protein>